<dbReference type="Proteomes" id="UP000323300">
    <property type="component" value="Unassembled WGS sequence"/>
</dbReference>
<sequence length="97" mass="10406">MAANGGLIALILSGCSSLDLARIEAAASRQGDAAAGIVLGELPDDCRAREPHAALVEGFEIRSILKRERAALDRANERLTRCADYHDDLVDHLEARP</sequence>
<reference evidence="1 2" key="1">
    <citation type="submission" date="2016-10" db="EMBL/GenBank/DDBJ databases">
        <authorList>
            <person name="Varghese N."/>
            <person name="Submissions S."/>
        </authorList>
    </citation>
    <scope>NUCLEOTIDE SEQUENCE [LARGE SCALE GENOMIC DNA]</scope>
    <source>
        <strain evidence="1 2">DSM 21822</strain>
    </source>
</reference>
<evidence type="ECO:0000313" key="2">
    <source>
        <dbReference type="Proteomes" id="UP000323300"/>
    </source>
</evidence>
<protein>
    <submittedName>
        <fullName evidence="1">Uncharacterized protein</fullName>
    </submittedName>
</protein>
<name>A0A1I3YB83_9HYPH</name>
<dbReference type="AlphaFoldDB" id="A0A1I3YB83"/>
<keyword evidence="2" id="KW-1185">Reference proteome</keyword>
<organism evidence="1 2">
    <name type="scientific">Neomesorhizobium albiziae</name>
    <dbReference type="NCBI Taxonomy" id="335020"/>
    <lineage>
        <taxon>Bacteria</taxon>
        <taxon>Pseudomonadati</taxon>
        <taxon>Pseudomonadota</taxon>
        <taxon>Alphaproteobacteria</taxon>
        <taxon>Hyphomicrobiales</taxon>
        <taxon>Phyllobacteriaceae</taxon>
        <taxon>Neomesorhizobium</taxon>
    </lineage>
</organism>
<proteinExistence type="predicted"/>
<accession>A0A1I3YB83</accession>
<dbReference type="EMBL" id="FOSL01000004">
    <property type="protein sequence ID" value="SFK29033.1"/>
    <property type="molecule type" value="Genomic_DNA"/>
</dbReference>
<gene>
    <name evidence="1" type="ORF">SAMN04488498_104321</name>
</gene>
<evidence type="ECO:0000313" key="1">
    <source>
        <dbReference type="EMBL" id="SFK29033.1"/>
    </source>
</evidence>